<sequence length="142" mass="15658">MQQYIEFLANHPFLTGIWFVLFFAVIYTFVQAKFSPFNRVNTQQLTLLVNREDAVIVDIRATPDFNKGHIAGALNITTDQIKGGEHPKLEKHKETPIIIVCTAGMTAGKVATQLAQAGFAKVNILDGGMNAWFNANLPVVKG</sequence>
<protein>
    <submittedName>
        <fullName evidence="3">Rhodanese-like domain-containing protein</fullName>
    </submittedName>
</protein>
<accession>A0ABV1RHX7</accession>
<dbReference type="SMART" id="SM00450">
    <property type="entry name" value="RHOD"/>
    <property type="match status" value="1"/>
</dbReference>
<feature type="domain" description="Rhodanese" evidence="2">
    <location>
        <begin position="50"/>
        <end position="141"/>
    </location>
</feature>
<dbReference type="InterPro" id="IPR050229">
    <property type="entry name" value="GlpE_sulfurtransferase"/>
</dbReference>
<dbReference type="RefSeq" id="WP_143870469.1">
    <property type="nucleotide sequence ID" value="NZ_CP041660.1"/>
</dbReference>
<dbReference type="CDD" id="cd00158">
    <property type="entry name" value="RHOD"/>
    <property type="match status" value="1"/>
</dbReference>
<dbReference type="InterPro" id="IPR001763">
    <property type="entry name" value="Rhodanese-like_dom"/>
</dbReference>
<feature type="transmembrane region" description="Helical" evidence="1">
    <location>
        <begin position="12"/>
        <end position="30"/>
    </location>
</feature>
<evidence type="ECO:0000256" key="1">
    <source>
        <dbReference type="SAM" id="Phobius"/>
    </source>
</evidence>
<dbReference type="PANTHER" id="PTHR43031">
    <property type="entry name" value="FAD-DEPENDENT OXIDOREDUCTASE"/>
    <property type="match status" value="1"/>
</dbReference>
<keyword evidence="1" id="KW-0812">Transmembrane</keyword>
<evidence type="ECO:0000313" key="4">
    <source>
        <dbReference type="Proteomes" id="UP001467690"/>
    </source>
</evidence>
<keyword evidence="4" id="KW-1185">Reference proteome</keyword>
<dbReference type="InterPro" id="IPR036873">
    <property type="entry name" value="Rhodanese-like_dom_sf"/>
</dbReference>
<comment type="caution">
    <text evidence="3">The sequence shown here is derived from an EMBL/GenBank/DDBJ whole genome shotgun (WGS) entry which is preliminary data.</text>
</comment>
<dbReference type="Proteomes" id="UP001467690">
    <property type="component" value="Unassembled WGS sequence"/>
</dbReference>
<keyword evidence="1" id="KW-0472">Membrane</keyword>
<dbReference type="EMBL" id="JBELOE010000212">
    <property type="protein sequence ID" value="MER2492479.1"/>
    <property type="molecule type" value="Genomic_DNA"/>
</dbReference>
<dbReference type="Pfam" id="PF00581">
    <property type="entry name" value="Rhodanese"/>
    <property type="match status" value="1"/>
</dbReference>
<name>A0ABV1RHX7_9ALTE</name>
<gene>
    <name evidence="3" type="ORF">ABS311_11390</name>
</gene>
<organism evidence="3 4">
    <name type="scientific">Catenovulum sediminis</name>
    <dbReference type="NCBI Taxonomy" id="1740262"/>
    <lineage>
        <taxon>Bacteria</taxon>
        <taxon>Pseudomonadati</taxon>
        <taxon>Pseudomonadota</taxon>
        <taxon>Gammaproteobacteria</taxon>
        <taxon>Alteromonadales</taxon>
        <taxon>Alteromonadaceae</taxon>
        <taxon>Catenovulum</taxon>
    </lineage>
</organism>
<dbReference type="PROSITE" id="PS50206">
    <property type="entry name" value="RHODANESE_3"/>
    <property type="match status" value="1"/>
</dbReference>
<dbReference type="PANTHER" id="PTHR43031:SF18">
    <property type="entry name" value="RHODANESE-RELATED SULFURTRANSFERASES"/>
    <property type="match status" value="1"/>
</dbReference>
<proteinExistence type="predicted"/>
<dbReference type="Gene3D" id="3.40.250.10">
    <property type="entry name" value="Rhodanese-like domain"/>
    <property type="match status" value="1"/>
</dbReference>
<dbReference type="SUPFAM" id="SSF52821">
    <property type="entry name" value="Rhodanese/Cell cycle control phosphatase"/>
    <property type="match status" value="1"/>
</dbReference>
<keyword evidence="1" id="KW-1133">Transmembrane helix</keyword>
<evidence type="ECO:0000259" key="2">
    <source>
        <dbReference type="PROSITE" id="PS50206"/>
    </source>
</evidence>
<reference evidence="3 4" key="1">
    <citation type="submission" date="2024-06" db="EMBL/GenBank/DDBJ databases">
        <authorList>
            <person name="Chen R.Y."/>
        </authorList>
    </citation>
    <scope>NUCLEOTIDE SEQUENCE [LARGE SCALE GENOMIC DNA]</scope>
    <source>
        <strain evidence="3 4">D2</strain>
    </source>
</reference>
<evidence type="ECO:0000313" key="3">
    <source>
        <dbReference type="EMBL" id="MER2492479.1"/>
    </source>
</evidence>